<accession>A0A8H7ZWS6</accession>
<protein>
    <submittedName>
        <fullName evidence="2">Uncharacterized protein</fullName>
    </submittedName>
</protein>
<feature type="region of interest" description="Disordered" evidence="1">
    <location>
        <begin position="1"/>
        <end position="46"/>
    </location>
</feature>
<proteinExistence type="predicted"/>
<reference evidence="2 3" key="1">
    <citation type="journal article" name="Sci. Rep.">
        <title>Genome-scale phylogenetic analyses confirm Olpidium as the closest living zoosporic fungus to the non-flagellated, terrestrial fungi.</title>
        <authorList>
            <person name="Chang Y."/>
            <person name="Rochon D."/>
            <person name="Sekimoto S."/>
            <person name="Wang Y."/>
            <person name="Chovatia M."/>
            <person name="Sandor L."/>
            <person name="Salamov A."/>
            <person name="Grigoriev I.V."/>
            <person name="Stajich J.E."/>
            <person name="Spatafora J.W."/>
        </authorList>
    </citation>
    <scope>NUCLEOTIDE SEQUENCE [LARGE SCALE GENOMIC DNA]</scope>
    <source>
        <strain evidence="2">S191</strain>
    </source>
</reference>
<dbReference type="AlphaFoldDB" id="A0A8H7ZWS6"/>
<gene>
    <name evidence="2" type="ORF">BJ554DRAFT_7241</name>
</gene>
<name>A0A8H7ZWS6_9FUNG</name>
<evidence type="ECO:0000313" key="3">
    <source>
        <dbReference type="Proteomes" id="UP000673691"/>
    </source>
</evidence>
<organism evidence="2 3">
    <name type="scientific">Olpidium bornovanus</name>
    <dbReference type="NCBI Taxonomy" id="278681"/>
    <lineage>
        <taxon>Eukaryota</taxon>
        <taxon>Fungi</taxon>
        <taxon>Fungi incertae sedis</taxon>
        <taxon>Olpidiomycota</taxon>
        <taxon>Olpidiomycotina</taxon>
        <taxon>Olpidiomycetes</taxon>
        <taxon>Olpidiales</taxon>
        <taxon>Olpidiaceae</taxon>
        <taxon>Olpidium</taxon>
    </lineage>
</organism>
<keyword evidence="3" id="KW-1185">Reference proteome</keyword>
<dbReference type="Proteomes" id="UP000673691">
    <property type="component" value="Unassembled WGS sequence"/>
</dbReference>
<comment type="caution">
    <text evidence="2">The sequence shown here is derived from an EMBL/GenBank/DDBJ whole genome shotgun (WGS) entry which is preliminary data.</text>
</comment>
<sequence>MFSPGGRPSVRARPPDPLPFSTNAGNRAMSLPCGDDDQSLGSFSPQGAPPVPAADFSFFFLCVSPVLP</sequence>
<evidence type="ECO:0000313" key="2">
    <source>
        <dbReference type="EMBL" id="KAG5460677.1"/>
    </source>
</evidence>
<dbReference type="EMBL" id="JAEFCI010004869">
    <property type="protein sequence ID" value="KAG5460677.1"/>
    <property type="molecule type" value="Genomic_DNA"/>
</dbReference>
<evidence type="ECO:0000256" key="1">
    <source>
        <dbReference type="SAM" id="MobiDB-lite"/>
    </source>
</evidence>